<proteinExistence type="predicted"/>
<sequence>MQFKTPFSEIYNDCTASNSTFPPYIFAPKGLTYFDSGLGATGSISSSPPPNPGTEFRFRKRGRSGAQKHLLHDGENGCRGDWKVVRT</sequence>
<gene>
    <name evidence="2" type="ORF">CEXT_633771</name>
</gene>
<reference evidence="2 3" key="1">
    <citation type="submission" date="2021-06" db="EMBL/GenBank/DDBJ databases">
        <title>Caerostris extrusa draft genome.</title>
        <authorList>
            <person name="Kono N."/>
            <person name="Arakawa K."/>
        </authorList>
    </citation>
    <scope>NUCLEOTIDE SEQUENCE [LARGE SCALE GENOMIC DNA]</scope>
</reference>
<name>A0AAV4UNM6_CAEEX</name>
<feature type="region of interest" description="Disordered" evidence="1">
    <location>
        <begin position="41"/>
        <end position="72"/>
    </location>
</feature>
<evidence type="ECO:0000256" key="1">
    <source>
        <dbReference type="SAM" id="MobiDB-lite"/>
    </source>
</evidence>
<organism evidence="2 3">
    <name type="scientific">Caerostris extrusa</name>
    <name type="common">Bark spider</name>
    <name type="synonym">Caerostris bankana</name>
    <dbReference type="NCBI Taxonomy" id="172846"/>
    <lineage>
        <taxon>Eukaryota</taxon>
        <taxon>Metazoa</taxon>
        <taxon>Ecdysozoa</taxon>
        <taxon>Arthropoda</taxon>
        <taxon>Chelicerata</taxon>
        <taxon>Arachnida</taxon>
        <taxon>Araneae</taxon>
        <taxon>Araneomorphae</taxon>
        <taxon>Entelegynae</taxon>
        <taxon>Araneoidea</taxon>
        <taxon>Araneidae</taxon>
        <taxon>Caerostris</taxon>
    </lineage>
</organism>
<accession>A0AAV4UNM6</accession>
<evidence type="ECO:0000313" key="3">
    <source>
        <dbReference type="Proteomes" id="UP001054945"/>
    </source>
</evidence>
<dbReference type="EMBL" id="BPLR01013201">
    <property type="protein sequence ID" value="GIY59398.1"/>
    <property type="molecule type" value="Genomic_DNA"/>
</dbReference>
<keyword evidence="3" id="KW-1185">Reference proteome</keyword>
<comment type="caution">
    <text evidence="2">The sequence shown here is derived from an EMBL/GenBank/DDBJ whole genome shotgun (WGS) entry which is preliminary data.</text>
</comment>
<dbReference type="Proteomes" id="UP001054945">
    <property type="component" value="Unassembled WGS sequence"/>
</dbReference>
<dbReference type="AlphaFoldDB" id="A0AAV4UNM6"/>
<protein>
    <submittedName>
        <fullName evidence="2">Uncharacterized protein</fullName>
    </submittedName>
</protein>
<evidence type="ECO:0000313" key="2">
    <source>
        <dbReference type="EMBL" id="GIY59398.1"/>
    </source>
</evidence>